<dbReference type="Proteomes" id="UP000887159">
    <property type="component" value="Unassembled WGS sequence"/>
</dbReference>
<evidence type="ECO:0000313" key="1">
    <source>
        <dbReference type="EMBL" id="GFY27308.1"/>
    </source>
</evidence>
<evidence type="ECO:0000313" key="2">
    <source>
        <dbReference type="Proteomes" id="UP000887159"/>
    </source>
</evidence>
<keyword evidence="2" id="KW-1185">Reference proteome</keyword>
<gene>
    <name evidence="1" type="ORF">TNCV_2069281</name>
</gene>
<reference evidence="1" key="1">
    <citation type="submission" date="2020-08" db="EMBL/GenBank/DDBJ databases">
        <title>Multicomponent nature underlies the extraordinary mechanical properties of spider dragline silk.</title>
        <authorList>
            <person name="Kono N."/>
            <person name="Nakamura H."/>
            <person name="Mori M."/>
            <person name="Yoshida Y."/>
            <person name="Ohtoshi R."/>
            <person name="Malay A.D."/>
            <person name="Moran D.A.P."/>
            <person name="Tomita M."/>
            <person name="Numata K."/>
            <person name="Arakawa K."/>
        </authorList>
    </citation>
    <scope>NUCLEOTIDE SEQUENCE</scope>
</reference>
<dbReference type="EMBL" id="BMAU01021379">
    <property type="protein sequence ID" value="GFY27308.1"/>
    <property type="molecule type" value="Genomic_DNA"/>
</dbReference>
<organism evidence="1 2">
    <name type="scientific">Trichonephila clavipes</name>
    <name type="common">Golden silk orbweaver</name>
    <name type="synonym">Nephila clavipes</name>
    <dbReference type="NCBI Taxonomy" id="2585209"/>
    <lineage>
        <taxon>Eukaryota</taxon>
        <taxon>Metazoa</taxon>
        <taxon>Ecdysozoa</taxon>
        <taxon>Arthropoda</taxon>
        <taxon>Chelicerata</taxon>
        <taxon>Arachnida</taxon>
        <taxon>Araneae</taxon>
        <taxon>Araneomorphae</taxon>
        <taxon>Entelegynae</taxon>
        <taxon>Araneoidea</taxon>
        <taxon>Nephilidae</taxon>
        <taxon>Trichonephila</taxon>
    </lineage>
</organism>
<protein>
    <submittedName>
        <fullName evidence="1">Uncharacterized protein</fullName>
    </submittedName>
</protein>
<accession>A0A8X6W2W8</accession>
<comment type="caution">
    <text evidence="1">The sequence shown here is derived from an EMBL/GenBank/DDBJ whole genome shotgun (WGS) entry which is preliminary data.</text>
</comment>
<sequence>MRTRSEKNPQVYIDYTSVAKALYICKRLRLLQDMNPDPTAQNSALLTTIPMDGPITSTPHQREDFELRAVHQPLYTVSLQRIRTRTSNSITPTTNSYP</sequence>
<dbReference type="AlphaFoldDB" id="A0A8X6W2W8"/>
<name>A0A8X6W2W8_TRICX</name>
<proteinExistence type="predicted"/>